<dbReference type="GO" id="GO:0046872">
    <property type="term" value="F:metal ion binding"/>
    <property type="evidence" value="ECO:0007669"/>
    <property type="project" value="UniProtKB-KW"/>
</dbReference>
<organism evidence="3 4">
    <name type="scientific">Azospirillum griseum</name>
    <dbReference type="NCBI Taxonomy" id="2496639"/>
    <lineage>
        <taxon>Bacteria</taxon>
        <taxon>Pseudomonadati</taxon>
        <taxon>Pseudomonadota</taxon>
        <taxon>Alphaproteobacteria</taxon>
        <taxon>Rhodospirillales</taxon>
        <taxon>Azospirillaceae</taxon>
        <taxon>Azospirillum</taxon>
    </lineage>
</organism>
<feature type="domain" description="Fumarylacetoacetase-like C-terminal" evidence="2">
    <location>
        <begin position="14"/>
        <end position="216"/>
    </location>
</feature>
<dbReference type="SUPFAM" id="SSF56529">
    <property type="entry name" value="FAH"/>
    <property type="match status" value="1"/>
</dbReference>
<gene>
    <name evidence="3" type="ORF">EJ903_15035</name>
</gene>
<evidence type="ECO:0000259" key="2">
    <source>
        <dbReference type="Pfam" id="PF01557"/>
    </source>
</evidence>
<sequence length="221" mass="23019">MTLHSLIPQGSGTLYGVILNDHPSLERLGAALSDAPYAAPPKAPVLYIKPRNTHAGPGAIVHPPHGADRLELAATLGLVMGRDATAVTEADALDAVAGLRPVLDVSLPNPVVYRPPVRERCFDGSCPMGPVVPFDRGGDLAALTLRTRVNGTVVAERRLSDLVRPAARLLADVTAFMTLRAGDALTLGIALNGPQAGPGDRVSLEIDGFAPLEIRIGDATP</sequence>
<dbReference type="RefSeq" id="WP_126616845.1">
    <property type="nucleotide sequence ID" value="NZ_JBHUCY010000038.1"/>
</dbReference>
<accession>A0A431VGI2</accession>
<dbReference type="InterPro" id="IPR036663">
    <property type="entry name" value="Fumarylacetoacetase_C_sf"/>
</dbReference>
<keyword evidence="4" id="KW-1185">Reference proteome</keyword>
<comment type="caution">
    <text evidence="3">The sequence shown here is derived from an EMBL/GenBank/DDBJ whole genome shotgun (WGS) entry which is preliminary data.</text>
</comment>
<dbReference type="PANTHER" id="PTHR11820:SF114">
    <property type="entry name" value="4-HYDROXYPHENYLACETATE CATABOLISM PROTEIN"/>
    <property type="match status" value="1"/>
</dbReference>
<keyword evidence="1" id="KW-0479">Metal-binding</keyword>
<evidence type="ECO:0000313" key="3">
    <source>
        <dbReference type="EMBL" id="RTR18945.1"/>
    </source>
</evidence>
<dbReference type="Proteomes" id="UP000277007">
    <property type="component" value="Unassembled WGS sequence"/>
</dbReference>
<dbReference type="EMBL" id="RXMA01000013">
    <property type="protein sequence ID" value="RTR18945.1"/>
    <property type="molecule type" value="Genomic_DNA"/>
</dbReference>
<evidence type="ECO:0000313" key="4">
    <source>
        <dbReference type="Proteomes" id="UP000277007"/>
    </source>
</evidence>
<dbReference type="InterPro" id="IPR011234">
    <property type="entry name" value="Fumarylacetoacetase-like_C"/>
</dbReference>
<protein>
    <recommendedName>
        <fullName evidence="2">Fumarylacetoacetase-like C-terminal domain-containing protein</fullName>
    </recommendedName>
</protein>
<reference evidence="3 4" key="1">
    <citation type="submission" date="2018-12" db="EMBL/GenBank/DDBJ databases">
        <authorList>
            <person name="Yang Y."/>
        </authorList>
    </citation>
    <scope>NUCLEOTIDE SEQUENCE [LARGE SCALE GENOMIC DNA]</scope>
    <source>
        <strain evidence="3 4">L-25-5w-1</strain>
    </source>
</reference>
<evidence type="ECO:0000256" key="1">
    <source>
        <dbReference type="ARBA" id="ARBA00022723"/>
    </source>
</evidence>
<dbReference type="Pfam" id="PF01557">
    <property type="entry name" value="FAA_hydrolase"/>
    <property type="match status" value="1"/>
</dbReference>
<name>A0A431VGI2_9PROT</name>
<dbReference type="PANTHER" id="PTHR11820">
    <property type="entry name" value="ACYLPYRUVASE"/>
    <property type="match status" value="1"/>
</dbReference>
<dbReference type="OrthoDB" id="9805307at2"/>
<dbReference type="AlphaFoldDB" id="A0A431VGI2"/>
<dbReference type="GO" id="GO:0003824">
    <property type="term" value="F:catalytic activity"/>
    <property type="evidence" value="ECO:0007669"/>
    <property type="project" value="InterPro"/>
</dbReference>
<dbReference type="Gene3D" id="3.90.850.10">
    <property type="entry name" value="Fumarylacetoacetase-like, C-terminal domain"/>
    <property type="match status" value="1"/>
</dbReference>
<proteinExistence type="predicted"/>